<dbReference type="SUPFAM" id="SSF48452">
    <property type="entry name" value="TPR-like"/>
    <property type="match status" value="1"/>
</dbReference>
<protein>
    <submittedName>
        <fullName evidence="8">SusD family protein</fullName>
    </submittedName>
</protein>
<comment type="subcellular location">
    <subcellularLocation>
        <location evidence="1">Cell outer membrane</location>
    </subcellularLocation>
</comment>
<dbReference type="Gene3D" id="1.25.40.390">
    <property type="match status" value="1"/>
</dbReference>
<evidence type="ECO:0000256" key="5">
    <source>
        <dbReference type="ARBA" id="ARBA00023237"/>
    </source>
</evidence>
<evidence type="ECO:0000313" key="8">
    <source>
        <dbReference type="EMBL" id="SKB87992.1"/>
    </source>
</evidence>
<dbReference type="EMBL" id="FUYS01000011">
    <property type="protein sequence ID" value="SKB87992.1"/>
    <property type="molecule type" value="Genomic_DNA"/>
</dbReference>
<evidence type="ECO:0000256" key="1">
    <source>
        <dbReference type="ARBA" id="ARBA00004442"/>
    </source>
</evidence>
<dbReference type="Pfam" id="PF14322">
    <property type="entry name" value="SusD-like_3"/>
    <property type="match status" value="1"/>
</dbReference>
<comment type="similarity">
    <text evidence="2">Belongs to the SusD family.</text>
</comment>
<dbReference type="OrthoDB" id="630434at2"/>
<dbReference type="InterPro" id="IPR011990">
    <property type="entry name" value="TPR-like_helical_dom_sf"/>
</dbReference>
<accession>A0A1T5EVJ7</accession>
<dbReference type="PROSITE" id="PS51257">
    <property type="entry name" value="PROKAR_LIPOPROTEIN"/>
    <property type="match status" value="1"/>
</dbReference>
<dbReference type="InterPro" id="IPR012944">
    <property type="entry name" value="SusD_RagB_dom"/>
</dbReference>
<reference evidence="8 9" key="1">
    <citation type="submission" date="2017-02" db="EMBL/GenBank/DDBJ databases">
        <authorList>
            <person name="Peterson S.W."/>
        </authorList>
    </citation>
    <scope>NUCLEOTIDE SEQUENCE [LARGE SCALE GENOMIC DNA]</scope>
    <source>
        <strain evidence="8 9">DSM 22899</strain>
    </source>
</reference>
<proteinExistence type="inferred from homology"/>
<evidence type="ECO:0000313" key="9">
    <source>
        <dbReference type="Proteomes" id="UP000190541"/>
    </source>
</evidence>
<dbReference type="Gene3D" id="1.25.40.900">
    <property type="match status" value="1"/>
</dbReference>
<organism evidence="8 9">
    <name type="scientific">Parapedobacter luteus</name>
    <dbReference type="NCBI Taxonomy" id="623280"/>
    <lineage>
        <taxon>Bacteria</taxon>
        <taxon>Pseudomonadati</taxon>
        <taxon>Bacteroidota</taxon>
        <taxon>Sphingobacteriia</taxon>
        <taxon>Sphingobacteriales</taxon>
        <taxon>Sphingobacteriaceae</taxon>
        <taxon>Parapedobacter</taxon>
    </lineage>
</organism>
<feature type="domain" description="SusD-like N-terminal" evidence="7">
    <location>
        <begin position="87"/>
        <end position="238"/>
    </location>
</feature>
<dbReference type="Gene3D" id="2.20.20.130">
    <property type="match status" value="1"/>
</dbReference>
<gene>
    <name evidence="8" type="ORF">SAMN05660226_03610</name>
</gene>
<dbReference type="CDD" id="cd08977">
    <property type="entry name" value="SusD"/>
    <property type="match status" value="1"/>
</dbReference>
<dbReference type="Pfam" id="PF07980">
    <property type="entry name" value="SusD_RagB"/>
    <property type="match status" value="1"/>
</dbReference>
<evidence type="ECO:0000256" key="4">
    <source>
        <dbReference type="ARBA" id="ARBA00023136"/>
    </source>
</evidence>
<evidence type="ECO:0000256" key="3">
    <source>
        <dbReference type="ARBA" id="ARBA00022729"/>
    </source>
</evidence>
<dbReference type="GO" id="GO:0009279">
    <property type="term" value="C:cell outer membrane"/>
    <property type="evidence" value="ECO:0007669"/>
    <property type="project" value="UniProtKB-SubCell"/>
</dbReference>
<keyword evidence="3" id="KW-0732">Signal</keyword>
<dbReference type="STRING" id="623280.SAMN05660226_03610"/>
<evidence type="ECO:0000259" key="6">
    <source>
        <dbReference type="Pfam" id="PF07980"/>
    </source>
</evidence>
<dbReference type="Proteomes" id="UP000190541">
    <property type="component" value="Unassembled WGS sequence"/>
</dbReference>
<dbReference type="InterPro" id="IPR033985">
    <property type="entry name" value="SusD-like_N"/>
</dbReference>
<feature type="domain" description="RagB/SusD" evidence="6">
    <location>
        <begin position="348"/>
        <end position="481"/>
    </location>
</feature>
<name>A0A1T5EVJ7_9SPHI</name>
<sequence length="481" mass="53247">MKRRNFILGLAGVFSLSACNSIIDIEPEFVKDGSQIFTTIEDYEYALTGAYSLFREVGYFASGAQTTSTWASLPDMMGDNLVRTTEDLANWQEQVNWVYESTDSDINTAWQEAYSVVAQANLVLRNIDQFSATNPKAVNRIKGQALAIRAVAHFDVLRYWGTDYDLNSTGPGIPYVEIVDINNKPSRLTVAESWAKIFADMTQAETLLGNVDGTINSGNSRSYLDQKAVRALLARMYLYAGQYEEAEAFASQVIAEEPLATGADFEGIWTDASTAEVLWAVPFNAGEGSPSSGVHNAPSNRNRFRPADPLLALYDQNNDIRYGTYFGVRSLSGAPRNILRKFYGRGNASDNLVNWKVIRTGELYLIRAEARARQGGAKEALANTDLNDLRSARIADYAPETLTGSALIEAIFTERKKELVGEGHQWFDIKRTTRTIERTDPGLLAGSGVILTPEHRAWVWPVPQSEIDANENIRGQQSAGY</sequence>
<keyword evidence="4" id="KW-0472">Membrane</keyword>
<dbReference type="AlphaFoldDB" id="A0A1T5EVJ7"/>
<keyword evidence="9" id="KW-1185">Reference proteome</keyword>
<keyword evidence="5" id="KW-0998">Cell outer membrane</keyword>
<evidence type="ECO:0000256" key="2">
    <source>
        <dbReference type="ARBA" id="ARBA00006275"/>
    </source>
</evidence>
<evidence type="ECO:0000259" key="7">
    <source>
        <dbReference type="Pfam" id="PF14322"/>
    </source>
</evidence>
<dbReference type="RefSeq" id="WP_079718261.1">
    <property type="nucleotide sequence ID" value="NZ_FUYS01000011.1"/>
</dbReference>